<dbReference type="EMBL" id="LXHC01000028">
    <property type="protein sequence ID" value="OAU94797.1"/>
    <property type="molecule type" value="Genomic_DNA"/>
</dbReference>
<comment type="caution">
    <text evidence="1">The sequence shown here is derived from an EMBL/GenBank/DDBJ whole genome shotgun (WGS) entry which is preliminary data.</text>
</comment>
<organism evidence="1 2">
    <name type="scientific">Moraxella catarrhalis</name>
    <name type="common">Branhamella catarrhalis</name>
    <dbReference type="NCBI Taxonomy" id="480"/>
    <lineage>
        <taxon>Bacteria</taxon>
        <taxon>Pseudomonadati</taxon>
        <taxon>Pseudomonadota</taxon>
        <taxon>Gammaproteobacteria</taxon>
        <taxon>Moraxellales</taxon>
        <taxon>Moraxellaceae</taxon>
        <taxon>Moraxella</taxon>
    </lineage>
</organism>
<gene>
    <name evidence="1" type="ORF">AO384_2154</name>
</gene>
<dbReference type="AlphaFoldDB" id="A0A198UHT5"/>
<keyword evidence="2" id="KW-1185">Reference proteome</keyword>
<evidence type="ECO:0000313" key="2">
    <source>
        <dbReference type="Proteomes" id="UP000078228"/>
    </source>
</evidence>
<sequence length="37" mass="4274">MAFDDCMDNLATDENFFQINLASLLRYGTLVKKKFSL</sequence>
<protein>
    <submittedName>
        <fullName evidence="1">Uncharacterized protein</fullName>
    </submittedName>
</protein>
<reference evidence="1 2" key="1">
    <citation type="journal article" date="2016" name="Genome Biol. Evol.">
        <title>Comparative Genomic Analyses of the Moraxella catarrhalis Serosensitive and Seroresistant Lineages Demonstrate Their Independent Evolution.</title>
        <authorList>
            <person name="Earl J.P."/>
            <person name="de Vries S.P."/>
            <person name="Ahmed A."/>
            <person name="Powell E."/>
            <person name="Schultz M.P."/>
            <person name="Hermans P.W."/>
            <person name="Hill D.J."/>
            <person name="Zhou Z."/>
            <person name="Constantinidou C.I."/>
            <person name="Hu F.Z."/>
            <person name="Bootsma H.J."/>
            <person name="Ehrlich G.D."/>
        </authorList>
    </citation>
    <scope>NUCLEOTIDE SEQUENCE [LARGE SCALE GENOMIC DNA]</scope>
    <source>
        <strain evidence="1 2">Z7542</strain>
    </source>
</reference>
<dbReference type="Proteomes" id="UP000078228">
    <property type="component" value="Unassembled WGS sequence"/>
</dbReference>
<proteinExistence type="predicted"/>
<accession>A0A198UHT5</accession>
<evidence type="ECO:0000313" key="1">
    <source>
        <dbReference type="EMBL" id="OAU94797.1"/>
    </source>
</evidence>
<name>A0A198UHT5_MORCA</name>
<dbReference type="PATRIC" id="fig|480.237.peg.135"/>